<comment type="caution">
    <text evidence="2">The sequence shown here is derived from an EMBL/GenBank/DDBJ whole genome shotgun (WGS) entry which is preliminary data.</text>
</comment>
<dbReference type="PANTHER" id="PTHR30605:SF0">
    <property type="entry name" value="ANHYDRO-N-ACETYLMURAMIC ACID KINASE"/>
    <property type="match status" value="1"/>
</dbReference>
<comment type="pathway">
    <text evidence="1">Amino-sugar metabolism; 1,6-anhydro-N-acetylmuramate degradation.</text>
</comment>
<gene>
    <name evidence="1" type="primary">anmK</name>
    <name evidence="2" type="ORF">GL263_07530</name>
</gene>
<dbReference type="HAMAP" id="MF_01270">
    <property type="entry name" value="AnhMurNAc_kinase"/>
    <property type="match status" value="1"/>
</dbReference>
<dbReference type="EMBL" id="WMLF01000072">
    <property type="protein sequence ID" value="MBB1243413.1"/>
    <property type="molecule type" value="Genomic_DNA"/>
</dbReference>
<comment type="pathway">
    <text evidence="1">Cell wall biogenesis; peptidoglycan recycling.</text>
</comment>
<comment type="function">
    <text evidence="1">Catalyzes the specific phosphorylation of 1,6-anhydro-N-acetylmuramic acid (anhMurNAc) with the simultaneous cleavage of the 1,6-anhydro ring, generating MurNAc-6-P. Is required for the utilization of anhMurNAc either imported from the medium or derived from its own cell wall murein, and thus plays a role in cell wall recycling.</text>
</comment>
<reference evidence="3" key="1">
    <citation type="journal article" date="2020" name="Syst. Appl. Microbiol.">
        <title>Streptomyces alkaliterrae sp. nov., isolated from an alkaline soil, and emended descriptions of Streptomyces alkaliphilus, Streptomyces calidiresistens and Streptomyces durbertensis.</title>
        <authorList>
            <person name="Swiecimska M."/>
            <person name="Golinska P."/>
            <person name="Nouioui I."/>
            <person name="Wypij M."/>
            <person name="Rai M."/>
            <person name="Sangal V."/>
            <person name="Goodfellow M."/>
        </authorList>
    </citation>
    <scope>NUCLEOTIDE SEQUENCE [LARGE SCALE GENOMIC DNA]</scope>
    <source>
        <strain evidence="3">DSM 104538</strain>
    </source>
</reference>
<evidence type="ECO:0000313" key="3">
    <source>
        <dbReference type="Proteomes" id="UP000766698"/>
    </source>
</evidence>
<evidence type="ECO:0000313" key="2">
    <source>
        <dbReference type="EMBL" id="MBB1243413.1"/>
    </source>
</evidence>
<evidence type="ECO:0000256" key="1">
    <source>
        <dbReference type="HAMAP-Rule" id="MF_01270"/>
    </source>
</evidence>
<keyword evidence="1 2" id="KW-0808">Transferase</keyword>
<dbReference type="InterPro" id="IPR005338">
    <property type="entry name" value="Anhydro_N_Ac-Mur_kinase"/>
</dbReference>
<dbReference type="Pfam" id="PF03702">
    <property type="entry name" value="AnmK"/>
    <property type="match status" value="2"/>
</dbReference>
<proteinExistence type="inferred from homology"/>
<organism evidence="2 3">
    <name type="scientific">Streptomyces durbertensis</name>
    <dbReference type="NCBI Taxonomy" id="2448886"/>
    <lineage>
        <taxon>Bacteria</taxon>
        <taxon>Bacillati</taxon>
        <taxon>Actinomycetota</taxon>
        <taxon>Actinomycetes</taxon>
        <taxon>Kitasatosporales</taxon>
        <taxon>Streptomycetaceae</taxon>
        <taxon>Streptomyces</taxon>
    </lineage>
</organism>
<dbReference type="SUPFAM" id="SSF53067">
    <property type="entry name" value="Actin-like ATPase domain"/>
    <property type="match status" value="1"/>
</dbReference>
<comment type="catalytic activity">
    <reaction evidence="1">
        <text>1,6-anhydro-N-acetyl-beta-muramate + ATP + H2O = N-acetyl-D-muramate 6-phosphate + ADP + H(+)</text>
        <dbReference type="Rhea" id="RHEA:24952"/>
        <dbReference type="ChEBI" id="CHEBI:15377"/>
        <dbReference type="ChEBI" id="CHEBI:15378"/>
        <dbReference type="ChEBI" id="CHEBI:30616"/>
        <dbReference type="ChEBI" id="CHEBI:58690"/>
        <dbReference type="ChEBI" id="CHEBI:58722"/>
        <dbReference type="ChEBI" id="CHEBI:456216"/>
        <dbReference type="EC" id="2.7.1.170"/>
    </reaction>
</comment>
<dbReference type="RefSeq" id="WP_182854807.1">
    <property type="nucleotide sequence ID" value="NZ_WMLF01000072.1"/>
</dbReference>
<keyword evidence="1" id="KW-0067">ATP-binding</keyword>
<keyword evidence="1" id="KW-0119">Carbohydrate metabolism</keyword>
<comment type="similarity">
    <text evidence="1">Belongs to the anhydro-N-acetylmuramic acid kinase family.</text>
</comment>
<keyword evidence="1" id="KW-0547">Nucleotide-binding</keyword>
<feature type="binding site" evidence="1">
    <location>
        <begin position="9"/>
        <end position="16"/>
    </location>
    <ligand>
        <name>ATP</name>
        <dbReference type="ChEBI" id="CHEBI:30616"/>
    </ligand>
</feature>
<dbReference type="EC" id="2.7.1.170" evidence="1"/>
<keyword evidence="1 2" id="KW-0418">Kinase</keyword>
<keyword evidence="3" id="KW-1185">Reference proteome</keyword>
<dbReference type="Gene3D" id="3.30.420.40">
    <property type="match status" value="2"/>
</dbReference>
<dbReference type="InterPro" id="IPR043129">
    <property type="entry name" value="ATPase_NBD"/>
</dbReference>
<accession>A0ABR6EDT2</accession>
<dbReference type="PANTHER" id="PTHR30605">
    <property type="entry name" value="ANHYDRO-N-ACETYLMURAMIC ACID KINASE"/>
    <property type="match status" value="1"/>
</dbReference>
<dbReference type="GO" id="GO:0016301">
    <property type="term" value="F:kinase activity"/>
    <property type="evidence" value="ECO:0007669"/>
    <property type="project" value="UniProtKB-KW"/>
</dbReference>
<protein>
    <recommendedName>
        <fullName evidence="1">Anhydro-N-acetylmuramic acid kinase</fullName>
        <ecNumber evidence="1">2.7.1.170</ecNumber>
    </recommendedName>
    <alternativeName>
        <fullName evidence="1">AnhMurNAc kinase</fullName>
    </alternativeName>
</protein>
<sequence>MRMIGLLSGTSHDAADAAVADLDFSAPGELTMRPRGLVSTPFPPDLRAELLAALPPAAVPAGRLCRLDTRLGRFFGTAAARALAGPAEGRADWIASHGQTVYHWVEGARAHGTLQLGAAAWIAETTGLPVVSDFRGRDVAAGGHGAPLVAALDALLLPGPGHGALNLGGIANLTVRLPDGDGPGAPSRREAGSGAGTAAAPAVLGYDVGPAGALIDEAAAWATQGESRVDTGGARAARGTVDERLLARLLDDPYYRLPPPKSTGKEHFHAGYLRDRLAGARPDPDDLLATLTELTARLVADACRAHGLSDLYVSGGGLRNHHLTARLRARAGNVRIVDSTALGVAPQEKEALLFALLGFLAVHGVPANPVGATGARHLVLLGSLTPGRAPLRLPDPVAEPPRRLVLLRD</sequence>
<dbReference type="NCBIfam" id="NF007146">
    <property type="entry name" value="PRK09585.2-6"/>
    <property type="match status" value="1"/>
</dbReference>
<dbReference type="Proteomes" id="UP000766698">
    <property type="component" value="Unassembled WGS sequence"/>
</dbReference>
<name>A0ABR6EDT2_9ACTN</name>